<feature type="region of interest" description="Disordered" evidence="1">
    <location>
        <begin position="141"/>
        <end position="233"/>
    </location>
</feature>
<feature type="region of interest" description="Disordered" evidence="1">
    <location>
        <begin position="117"/>
        <end position="136"/>
    </location>
</feature>
<keyword evidence="3" id="KW-1185">Reference proteome</keyword>
<name>A0AAV5W5N9_9BILA</name>
<evidence type="ECO:0000313" key="2">
    <source>
        <dbReference type="EMBL" id="GMT26048.1"/>
    </source>
</evidence>
<proteinExistence type="predicted"/>
<feature type="compositionally biased region" description="Polar residues" evidence="1">
    <location>
        <begin position="203"/>
        <end position="213"/>
    </location>
</feature>
<sequence>CRTYMYEGEHACDENRDIFCESVVAVAKASGGEGFAAIKITALGRPALLLRLSESIAQTHNFFKALTGDSLGGLQMERISEDDFAQKLKVCENDNSRSTAKITLEWDRRLLQECSGRLPRLGSPARGQPEAGTDVEGAQYQDRQAGAAHPEPHAAGGTGVLQHDPAHGRGGRLRYREGHQADGGRGAVVLPAGHLENGRGPTLLSQRNVTATLQRVPGLPEERPRRHKMRHVE</sequence>
<reference evidence="2" key="1">
    <citation type="submission" date="2023-10" db="EMBL/GenBank/DDBJ databases">
        <title>Genome assembly of Pristionchus species.</title>
        <authorList>
            <person name="Yoshida K."/>
            <person name="Sommer R.J."/>
        </authorList>
    </citation>
    <scope>NUCLEOTIDE SEQUENCE</scope>
    <source>
        <strain evidence="2">RS5133</strain>
    </source>
</reference>
<dbReference type="Proteomes" id="UP001432322">
    <property type="component" value="Unassembled WGS sequence"/>
</dbReference>
<evidence type="ECO:0000256" key="1">
    <source>
        <dbReference type="SAM" id="MobiDB-lite"/>
    </source>
</evidence>
<feature type="compositionally biased region" description="Low complexity" evidence="1">
    <location>
        <begin position="145"/>
        <end position="155"/>
    </location>
</feature>
<evidence type="ECO:0000313" key="3">
    <source>
        <dbReference type="Proteomes" id="UP001432322"/>
    </source>
</evidence>
<dbReference type="AlphaFoldDB" id="A0AAV5W5N9"/>
<protein>
    <submittedName>
        <fullName evidence="2">Uncharacterized protein</fullName>
    </submittedName>
</protein>
<accession>A0AAV5W5N9</accession>
<gene>
    <name evidence="2" type="ORF">PFISCL1PPCAC_17345</name>
</gene>
<comment type="caution">
    <text evidence="2">The sequence shown here is derived from an EMBL/GenBank/DDBJ whole genome shotgun (WGS) entry which is preliminary data.</text>
</comment>
<organism evidence="2 3">
    <name type="scientific">Pristionchus fissidentatus</name>
    <dbReference type="NCBI Taxonomy" id="1538716"/>
    <lineage>
        <taxon>Eukaryota</taxon>
        <taxon>Metazoa</taxon>
        <taxon>Ecdysozoa</taxon>
        <taxon>Nematoda</taxon>
        <taxon>Chromadorea</taxon>
        <taxon>Rhabditida</taxon>
        <taxon>Rhabditina</taxon>
        <taxon>Diplogasteromorpha</taxon>
        <taxon>Diplogasteroidea</taxon>
        <taxon>Neodiplogasteridae</taxon>
        <taxon>Pristionchus</taxon>
    </lineage>
</organism>
<dbReference type="EMBL" id="BTSY01000004">
    <property type="protein sequence ID" value="GMT26048.1"/>
    <property type="molecule type" value="Genomic_DNA"/>
</dbReference>
<feature type="non-terminal residue" evidence="2">
    <location>
        <position position="1"/>
    </location>
</feature>